<gene>
    <name evidence="6" type="ORF">SHERM_29128</name>
</gene>
<evidence type="ECO:0000313" key="6">
    <source>
        <dbReference type="EMBL" id="CAA0833872.1"/>
    </source>
</evidence>
<reference evidence="6" key="1">
    <citation type="submission" date="2019-12" db="EMBL/GenBank/DDBJ databases">
        <authorList>
            <person name="Scholes J."/>
        </authorList>
    </citation>
    <scope>NUCLEOTIDE SEQUENCE</scope>
</reference>
<feature type="domain" description="Subtilisin-like protease fibronectin type-III" evidence="5">
    <location>
        <begin position="157"/>
        <end position="257"/>
    </location>
</feature>
<dbReference type="InterPro" id="IPR041469">
    <property type="entry name" value="Subtilisin-like_FN3"/>
</dbReference>
<dbReference type="GO" id="GO:0004252">
    <property type="term" value="F:serine-type endopeptidase activity"/>
    <property type="evidence" value="ECO:0007669"/>
    <property type="project" value="InterPro"/>
</dbReference>
<dbReference type="Pfam" id="PF17766">
    <property type="entry name" value="fn3_6"/>
    <property type="match status" value="1"/>
</dbReference>
<dbReference type="EMBL" id="CACSLK010027842">
    <property type="protein sequence ID" value="CAA0833872.1"/>
    <property type="molecule type" value="Genomic_DNA"/>
</dbReference>
<dbReference type="InterPro" id="IPR000209">
    <property type="entry name" value="Peptidase_S8/S53_dom"/>
</dbReference>
<dbReference type="InterPro" id="IPR045051">
    <property type="entry name" value="SBT"/>
</dbReference>
<evidence type="ECO:0000313" key="7">
    <source>
        <dbReference type="Proteomes" id="UP001153555"/>
    </source>
</evidence>
<keyword evidence="6" id="KW-0645">Protease</keyword>
<dbReference type="GO" id="GO:0006508">
    <property type="term" value="P:proteolysis"/>
    <property type="evidence" value="ECO:0007669"/>
    <property type="project" value="UniProtKB-KW"/>
</dbReference>
<proteinExistence type="inferred from homology"/>
<comment type="caution">
    <text evidence="6">The sequence shown here is derived from an EMBL/GenBank/DDBJ whole genome shotgun (WGS) entry which is preliminary data.</text>
</comment>
<protein>
    <submittedName>
        <fullName evidence="6">Subtilisin-like protease SBT1.7</fullName>
    </submittedName>
</protein>
<evidence type="ECO:0000256" key="2">
    <source>
        <dbReference type="ARBA" id="ARBA00022729"/>
    </source>
</evidence>
<dbReference type="Gene3D" id="3.40.50.200">
    <property type="entry name" value="Peptidase S8/S53 domain"/>
    <property type="match status" value="1"/>
</dbReference>
<name>A0A9N7NPP8_STRHE</name>
<dbReference type="Pfam" id="PF00082">
    <property type="entry name" value="Peptidase_S8"/>
    <property type="match status" value="1"/>
</dbReference>
<keyword evidence="6" id="KW-0378">Hydrolase</keyword>
<dbReference type="Gene3D" id="2.60.40.2310">
    <property type="match status" value="1"/>
</dbReference>
<organism evidence="6 7">
    <name type="scientific">Striga hermonthica</name>
    <name type="common">Purple witchweed</name>
    <name type="synonym">Buchnera hermonthica</name>
    <dbReference type="NCBI Taxonomy" id="68872"/>
    <lineage>
        <taxon>Eukaryota</taxon>
        <taxon>Viridiplantae</taxon>
        <taxon>Streptophyta</taxon>
        <taxon>Embryophyta</taxon>
        <taxon>Tracheophyta</taxon>
        <taxon>Spermatophyta</taxon>
        <taxon>Magnoliopsida</taxon>
        <taxon>eudicotyledons</taxon>
        <taxon>Gunneridae</taxon>
        <taxon>Pentapetalae</taxon>
        <taxon>asterids</taxon>
        <taxon>lamiids</taxon>
        <taxon>Lamiales</taxon>
        <taxon>Orobanchaceae</taxon>
        <taxon>Buchnereae</taxon>
        <taxon>Striga</taxon>
    </lineage>
</organism>
<dbReference type="PANTHER" id="PTHR10795">
    <property type="entry name" value="PROPROTEIN CONVERTASE SUBTILISIN/KEXIN"/>
    <property type="match status" value="1"/>
</dbReference>
<evidence type="ECO:0000259" key="4">
    <source>
        <dbReference type="Pfam" id="PF00082"/>
    </source>
</evidence>
<dbReference type="AlphaFoldDB" id="A0A9N7NPP8"/>
<feature type="domain" description="Peptidase S8/S53" evidence="4">
    <location>
        <begin position="22"/>
        <end position="120"/>
    </location>
</feature>
<evidence type="ECO:0000259" key="5">
    <source>
        <dbReference type="Pfam" id="PF17766"/>
    </source>
</evidence>
<evidence type="ECO:0000256" key="1">
    <source>
        <dbReference type="ARBA" id="ARBA00011073"/>
    </source>
</evidence>
<accession>A0A9N7NPP8</accession>
<dbReference type="SUPFAM" id="SSF52743">
    <property type="entry name" value="Subtilisin-like"/>
    <property type="match status" value="1"/>
</dbReference>
<comment type="similarity">
    <text evidence="1 3">Belongs to the peptidase S8 family.</text>
</comment>
<evidence type="ECO:0000256" key="3">
    <source>
        <dbReference type="PROSITE-ProRule" id="PRU01240"/>
    </source>
</evidence>
<sequence length="266" mass="28728">MIISTVHLKLSTKLSTRVDVKPSPVVAAFSSRGPNIVTPEILKPDLIAPGVNILAAWTDAKGPTGLDIDKRKVLFNIISGTSMPCPHVSGLAALVKAAHPQWRLAAIRSALMTTAYSTYEDESPLLDLATGSASNPFDHGKTTKFRCDPGKLYSVNDLNYPSFAATIPSSANCKTTVVFRRTLTNVGENGLTYRVSISSPRRAAMISVTPKTLVFRQKNEVKAYMLKVVAAHMWLGTNAFGRIEWSDGNNVVASPVADSWINATQD</sequence>
<dbReference type="OrthoDB" id="913787at2759"/>
<dbReference type="InterPro" id="IPR036852">
    <property type="entry name" value="Peptidase_S8/S53_dom_sf"/>
</dbReference>
<dbReference type="PROSITE" id="PS51892">
    <property type="entry name" value="SUBTILASE"/>
    <property type="match status" value="1"/>
</dbReference>
<dbReference type="Proteomes" id="UP001153555">
    <property type="component" value="Unassembled WGS sequence"/>
</dbReference>
<comment type="caution">
    <text evidence="3">Lacks conserved residue(s) required for the propagation of feature annotation.</text>
</comment>
<keyword evidence="2" id="KW-0732">Signal</keyword>
<keyword evidence="7" id="KW-1185">Reference proteome</keyword>